<keyword evidence="2" id="KW-1185">Reference proteome</keyword>
<evidence type="ECO:0000313" key="1">
    <source>
        <dbReference type="EMBL" id="MCW1916983.1"/>
    </source>
</evidence>
<proteinExistence type="predicted"/>
<evidence type="ECO:0000313" key="2">
    <source>
        <dbReference type="Proteomes" id="UP001165653"/>
    </source>
</evidence>
<comment type="caution">
    <text evidence="1">The sequence shown here is derived from an EMBL/GenBank/DDBJ whole genome shotgun (WGS) entry which is preliminary data.</text>
</comment>
<sequence length="153" mass="16244">MAIFTSSAAAKQALAATRGPNAGPSGLEIHRPLYSYNETIQVGASALTMDRVRFAALPAGARIVPHLTWITSGHGTTIMGTMEVVPVDGSDKTVYNNATMAQDGIGGAMPLPFLRHEYPVLAKESYLEFIPTTVPTMPANTAVRAHVVYSLNC</sequence>
<protein>
    <submittedName>
        <fullName evidence="1">Uncharacterized protein</fullName>
    </submittedName>
</protein>
<dbReference type="EMBL" id="JAPDDR010000023">
    <property type="protein sequence ID" value="MCW1916983.1"/>
    <property type="molecule type" value="Genomic_DNA"/>
</dbReference>
<dbReference type="RefSeq" id="WP_264516603.1">
    <property type="nucleotide sequence ID" value="NZ_JAPDDR010000023.1"/>
</dbReference>
<name>A0ABT3GAX6_9BACT</name>
<dbReference type="Proteomes" id="UP001165653">
    <property type="component" value="Unassembled WGS sequence"/>
</dbReference>
<reference evidence="1" key="1">
    <citation type="submission" date="2022-10" db="EMBL/GenBank/DDBJ databases">
        <title>Luteolibacter sp. GHJ8, whole genome shotgun sequencing project.</title>
        <authorList>
            <person name="Zhao G."/>
            <person name="Shen L."/>
        </authorList>
    </citation>
    <scope>NUCLEOTIDE SEQUENCE</scope>
    <source>
        <strain evidence="1">GHJ8</strain>
    </source>
</reference>
<accession>A0ABT3GAX6</accession>
<gene>
    <name evidence="1" type="ORF">OJ996_25565</name>
</gene>
<organism evidence="1 2">
    <name type="scientific">Luteolibacter rhizosphaerae</name>
    <dbReference type="NCBI Taxonomy" id="2989719"/>
    <lineage>
        <taxon>Bacteria</taxon>
        <taxon>Pseudomonadati</taxon>
        <taxon>Verrucomicrobiota</taxon>
        <taxon>Verrucomicrobiia</taxon>
        <taxon>Verrucomicrobiales</taxon>
        <taxon>Verrucomicrobiaceae</taxon>
        <taxon>Luteolibacter</taxon>
    </lineage>
</organism>